<name>A0ABW9FPI8_9NOCA</name>
<gene>
    <name evidence="1" type="ORF">ABEU19_000962</name>
</gene>
<keyword evidence="2" id="KW-1185">Reference proteome</keyword>
<dbReference type="EMBL" id="JBDLNU010000001">
    <property type="protein sequence ID" value="MFM1727501.1"/>
    <property type="molecule type" value="Genomic_DNA"/>
</dbReference>
<dbReference type="Proteomes" id="UP001629744">
    <property type="component" value="Unassembled WGS sequence"/>
</dbReference>
<dbReference type="RefSeq" id="WP_348607552.1">
    <property type="nucleotide sequence ID" value="NZ_CP157276.1"/>
</dbReference>
<evidence type="ECO:0000313" key="2">
    <source>
        <dbReference type="Proteomes" id="UP001629744"/>
    </source>
</evidence>
<proteinExistence type="predicted"/>
<evidence type="ECO:0008006" key="3">
    <source>
        <dbReference type="Google" id="ProtNLM"/>
    </source>
</evidence>
<accession>A0ABW9FPI8</accession>
<protein>
    <recommendedName>
        <fullName evidence="3">Phage tail protein</fullName>
    </recommendedName>
</protein>
<reference evidence="1 2" key="1">
    <citation type="submission" date="2023-11" db="EMBL/GenBank/DDBJ databases">
        <authorList>
            <person name="Val-Calvo J."/>
            <person name="Scortti M."/>
            <person name="Vazquez-Boland J."/>
        </authorList>
    </citation>
    <scope>NUCLEOTIDE SEQUENCE [LARGE SCALE GENOMIC DNA]</scope>
    <source>
        <strain evidence="1 2">DSM 46662</strain>
    </source>
</reference>
<comment type="caution">
    <text evidence="1">The sequence shown here is derived from an EMBL/GenBank/DDBJ whole genome shotgun (WGS) entry which is preliminary data.</text>
</comment>
<sequence length="121" mass="12086">MASAADTGSLDVKGTRILVDGVYRVGFDVQPGTYTTAGAWPGGLLPCTWSRIKELPLGGIATIEHGNSFGPVTVTIEPGDDGFIATGCRSWNPVGGPGSVDAGSLGGSLDFGSLSTGSLGS</sequence>
<organism evidence="1 2">
    <name type="scientific">Prescottella soli</name>
    <dbReference type="NCBI Taxonomy" id="1543852"/>
    <lineage>
        <taxon>Bacteria</taxon>
        <taxon>Bacillati</taxon>
        <taxon>Actinomycetota</taxon>
        <taxon>Actinomycetes</taxon>
        <taxon>Mycobacteriales</taxon>
        <taxon>Nocardiaceae</taxon>
        <taxon>Prescottella</taxon>
    </lineage>
</organism>
<evidence type="ECO:0000313" key="1">
    <source>
        <dbReference type="EMBL" id="MFM1727501.1"/>
    </source>
</evidence>